<gene>
    <name evidence="2" type="ORF">EIMP300_89940</name>
</gene>
<dbReference type="GO" id="GO:0015833">
    <property type="term" value="P:peptide transport"/>
    <property type="evidence" value="ECO:0007669"/>
    <property type="project" value="TreeGrafter"/>
</dbReference>
<accession>A0A8S0G3E4</accession>
<dbReference type="SUPFAM" id="SSF53850">
    <property type="entry name" value="Periplasmic binding protein-like II"/>
    <property type="match status" value="1"/>
</dbReference>
<dbReference type="AlphaFoldDB" id="A0A8S0G3E4"/>
<dbReference type="Pfam" id="PF00496">
    <property type="entry name" value="SBP_bac_5"/>
    <property type="match status" value="1"/>
</dbReference>
<proteinExistence type="predicted"/>
<reference evidence="2 3" key="1">
    <citation type="submission" date="2020-01" db="EMBL/GenBank/DDBJ databases">
        <title>Dynamics of blaIMP-6 dissemination in carbapenem resistant Enterobacteriacea isolated from regional surveillance in Osaka, Japan.</title>
        <authorList>
            <person name="Abe R."/>
            <person name="Akeda Y."/>
            <person name="Sugawara Y."/>
            <person name="Yamamoto N."/>
            <person name="Tomono K."/>
            <person name="Takeuchi D."/>
            <person name="Kawahara R."/>
            <person name="Hamada S."/>
        </authorList>
    </citation>
    <scope>NUCLEOTIDE SEQUENCE [LARGE SCALE GENOMIC DNA]</scope>
    <source>
        <strain evidence="2 3">E300</strain>
    </source>
</reference>
<dbReference type="PANTHER" id="PTHR30290:SF34">
    <property type="entry name" value="ABC TRANSPORTER, PERIPLASMIC OLIGO-PEPTIDE BINDING PROTEIN, PUTATIVE-RELATED"/>
    <property type="match status" value="1"/>
</dbReference>
<dbReference type="EMBL" id="AP022360">
    <property type="protein sequence ID" value="BBU87594.1"/>
    <property type="molecule type" value="Genomic_DNA"/>
</dbReference>
<organism evidence="2 3">
    <name type="scientific">Escherichia coli</name>
    <dbReference type="NCBI Taxonomy" id="562"/>
    <lineage>
        <taxon>Bacteria</taxon>
        <taxon>Pseudomonadati</taxon>
        <taxon>Pseudomonadota</taxon>
        <taxon>Gammaproteobacteria</taxon>
        <taxon>Enterobacterales</taxon>
        <taxon>Enterobacteriaceae</taxon>
        <taxon>Escherichia</taxon>
    </lineage>
</organism>
<dbReference type="InterPro" id="IPR039424">
    <property type="entry name" value="SBP_5"/>
</dbReference>
<evidence type="ECO:0000259" key="1">
    <source>
        <dbReference type="Pfam" id="PF00496"/>
    </source>
</evidence>
<feature type="domain" description="Solute-binding protein family 5" evidence="1">
    <location>
        <begin position="3"/>
        <end position="158"/>
    </location>
</feature>
<dbReference type="PANTHER" id="PTHR30290">
    <property type="entry name" value="PERIPLASMIC BINDING COMPONENT OF ABC TRANSPORTER"/>
    <property type="match status" value="1"/>
</dbReference>
<sequence>MHSAGSGAFKMRTYQPHQAIVMEANASSPTGAPKLKSVIIKNVPDPATRRLLIQQGDADMARDLGADQIDALQGKPGVKVMSIASAEQNYLAFNTGNKDNPLMSNPAFWEAARWLVDYDGITKNLLKGQYFTHQSFLPVGFPGALEETPFTFNPAKAKVRSSLKPESKTRTSRLMSKINRHLLPSRSQFRPALLRAV</sequence>
<evidence type="ECO:0000313" key="2">
    <source>
        <dbReference type="EMBL" id="BBU87594.1"/>
    </source>
</evidence>
<evidence type="ECO:0000313" key="3">
    <source>
        <dbReference type="Proteomes" id="UP000467488"/>
    </source>
</evidence>
<dbReference type="Gene3D" id="3.40.190.10">
    <property type="entry name" value="Periplasmic binding protein-like II"/>
    <property type="match status" value="1"/>
</dbReference>
<protein>
    <recommendedName>
        <fullName evidence="1">Solute-binding protein family 5 domain-containing protein</fullName>
    </recommendedName>
</protein>
<dbReference type="InterPro" id="IPR000914">
    <property type="entry name" value="SBP_5_dom"/>
</dbReference>
<dbReference type="Proteomes" id="UP000467488">
    <property type="component" value="Chromosome"/>
</dbReference>
<name>A0A8S0G3E4_ECOLX</name>
<dbReference type="GO" id="GO:1904680">
    <property type="term" value="F:peptide transmembrane transporter activity"/>
    <property type="evidence" value="ECO:0007669"/>
    <property type="project" value="TreeGrafter"/>
</dbReference>
<dbReference type="Gene3D" id="3.10.105.10">
    <property type="entry name" value="Dipeptide-binding Protein, Domain 3"/>
    <property type="match status" value="1"/>
</dbReference>